<feature type="region of interest" description="Disordered" evidence="1">
    <location>
        <begin position="1"/>
        <end position="38"/>
    </location>
</feature>
<dbReference type="EMBL" id="CP022521">
    <property type="protein sequence ID" value="ASO23042.1"/>
    <property type="molecule type" value="Genomic_DNA"/>
</dbReference>
<proteinExistence type="predicted"/>
<sequence>MLDVRRIGVPRADRRGARRSGVTGRDRHAGGFRVTTEL</sequence>
<name>A0A221WAN8_9PSEU</name>
<organism evidence="2 3">
    <name type="scientific">Actinoalloteichus hoggarensis</name>
    <dbReference type="NCBI Taxonomy" id="1470176"/>
    <lineage>
        <taxon>Bacteria</taxon>
        <taxon>Bacillati</taxon>
        <taxon>Actinomycetota</taxon>
        <taxon>Actinomycetes</taxon>
        <taxon>Pseudonocardiales</taxon>
        <taxon>Pseudonocardiaceae</taxon>
        <taxon>Actinoalloteichus</taxon>
    </lineage>
</organism>
<keyword evidence="3" id="KW-1185">Reference proteome</keyword>
<accession>A0A221WAN8</accession>
<protein>
    <submittedName>
        <fullName evidence="2">Uncharacterized protein</fullName>
    </submittedName>
</protein>
<reference evidence="2 3" key="1">
    <citation type="submission" date="2017-07" db="EMBL/GenBank/DDBJ databases">
        <title>Complete genome sequence of Actinoalloteichus hoggarensis DSM 45943, type strain of Actinoalloteichus hoggarensis.</title>
        <authorList>
            <person name="Ruckert C."/>
            <person name="Nouioui I."/>
            <person name="Willmese J."/>
            <person name="van Wezel G."/>
            <person name="Klenk H.-P."/>
            <person name="Kalinowski J."/>
            <person name="Zotchev S.B."/>
        </authorList>
    </citation>
    <scope>NUCLEOTIDE SEQUENCE [LARGE SCALE GENOMIC DNA]</scope>
    <source>
        <strain evidence="2 3">DSM 45943</strain>
    </source>
</reference>
<feature type="compositionally biased region" description="Basic and acidic residues" evidence="1">
    <location>
        <begin position="1"/>
        <end position="15"/>
    </location>
</feature>
<dbReference type="Proteomes" id="UP000204221">
    <property type="component" value="Chromosome"/>
</dbReference>
<evidence type="ECO:0000313" key="2">
    <source>
        <dbReference type="EMBL" id="ASO23042.1"/>
    </source>
</evidence>
<dbReference type="AlphaFoldDB" id="A0A221WAN8"/>
<evidence type="ECO:0000313" key="3">
    <source>
        <dbReference type="Proteomes" id="UP000204221"/>
    </source>
</evidence>
<dbReference type="KEGG" id="ahg:AHOG_27220"/>
<evidence type="ECO:0000256" key="1">
    <source>
        <dbReference type="SAM" id="MobiDB-lite"/>
    </source>
</evidence>
<gene>
    <name evidence="2" type="ORF">AHOG_27220</name>
</gene>